<proteinExistence type="predicted"/>
<name>A0AC61NRD0_9BACT</name>
<dbReference type="EMBL" id="CP081303">
    <property type="protein sequence ID" value="QZE15849.1"/>
    <property type="molecule type" value="Genomic_DNA"/>
</dbReference>
<dbReference type="Proteomes" id="UP000826212">
    <property type="component" value="Chromosome"/>
</dbReference>
<protein>
    <submittedName>
        <fullName evidence="1">Uncharacterized protein</fullName>
    </submittedName>
</protein>
<sequence length="500" mass="57855">MNLGKVITLLSIVFGTLIVVSPKVVAQRQDTILIGAVYEHPIAKPQHPLRNRGVVKMDYVQQDIPTSLSFQNGEQLNHFRFNTSQIISNEDWSYWGEAQYLYETRKDKKGSLCTTPSRLGPYQVTDTIGGDQFLEQYNLKGGISLQHNSLIWGVESSYMLSEAYTKNDPRTLNKNSELSGSASLGWKNKYFNIGVAAKYNSYKQKISIKNFTPSRRDKIYVVQGLGTFSNNYTVYDRNFSTLYRGNRMEGSIFIYSNHNKSWSIDLKVIRETITQEDGSTSREPFTFQPTTYQLNIQDNFRIGAIQWQSMVNLIWNSATGKERIYKKEVIDPQNYIYDYQLITTLNKYSSQHAAITWNNILSLDRGKSSYWLNLNANLQQNEMHYTMPEDKLKQTFIDPSISFRHRINISNKISWEYGFGAMAHILLNKESIISSTPQRVKGYIEGLQKSLETPYQRYNLFTELGYKLKNKQELFVRLNGDQWQANEKTYSTQITLGYKL</sequence>
<gene>
    <name evidence="1" type="ORF">K4L44_08465</name>
</gene>
<reference evidence="1" key="1">
    <citation type="submission" date="2021-08" db="EMBL/GenBank/DDBJ databases">
        <title>Novel anaerobic bacterium isolated from sea squirt in East Sea, Republic of Korea.</title>
        <authorList>
            <person name="Nguyen T.H."/>
            <person name="Li Z."/>
            <person name="Lee Y.-J."/>
            <person name="Ko J."/>
            <person name="Kim S.-G."/>
        </authorList>
    </citation>
    <scope>NUCLEOTIDE SEQUENCE</scope>
    <source>
        <strain evidence="1">KCTC 25031</strain>
    </source>
</reference>
<keyword evidence="2" id="KW-1185">Reference proteome</keyword>
<organism evidence="1 2">
    <name type="scientific">Halosquirtibacter laminarini</name>
    <dbReference type="NCBI Taxonomy" id="3374600"/>
    <lineage>
        <taxon>Bacteria</taxon>
        <taxon>Pseudomonadati</taxon>
        <taxon>Bacteroidota</taxon>
        <taxon>Bacteroidia</taxon>
        <taxon>Marinilabiliales</taxon>
        <taxon>Prolixibacteraceae</taxon>
        <taxon>Halosquirtibacter</taxon>
    </lineage>
</organism>
<accession>A0AC61NRD0</accession>
<evidence type="ECO:0000313" key="1">
    <source>
        <dbReference type="EMBL" id="QZE15849.1"/>
    </source>
</evidence>
<evidence type="ECO:0000313" key="2">
    <source>
        <dbReference type="Proteomes" id="UP000826212"/>
    </source>
</evidence>